<dbReference type="PANTHER" id="PTHR39418:SF1">
    <property type="entry name" value="DEHYDROGENASE"/>
    <property type="match status" value="1"/>
</dbReference>
<dbReference type="AlphaFoldDB" id="F5YKU7"/>
<dbReference type="GO" id="GO:0008270">
    <property type="term" value="F:zinc ion binding"/>
    <property type="evidence" value="ECO:0007669"/>
    <property type="project" value="UniProtKB-KW"/>
</dbReference>
<evidence type="ECO:0000256" key="1">
    <source>
        <dbReference type="ARBA" id="ARBA00022723"/>
    </source>
</evidence>
<organism evidence="6 7">
    <name type="scientific">Treponema primitia (strain ATCC BAA-887 / DSM 12427 / ZAS-2)</name>
    <dbReference type="NCBI Taxonomy" id="545694"/>
    <lineage>
        <taxon>Bacteria</taxon>
        <taxon>Pseudomonadati</taxon>
        <taxon>Spirochaetota</taxon>
        <taxon>Spirochaetia</taxon>
        <taxon>Spirochaetales</taxon>
        <taxon>Treponemataceae</taxon>
        <taxon>Treponema</taxon>
    </lineage>
</organism>
<dbReference type="InterPro" id="IPR000962">
    <property type="entry name" value="Znf_DskA_TraR"/>
</dbReference>
<dbReference type="STRING" id="545694.TREPR_3274"/>
<dbReference type="KEGG" id="tpi:TREPR_3274"/>
<keyword evidence="3" id="KW-0862">Zinc</keyword>
<gene>
    <name evidence="6" type="ordered locus">TREPR_3274</name>
</gene>
<dbReference type="PANTHER" id="PTHR39418">
    <property type="entry name" value="DEHYDROGENASE-RELATED"/>
    <property type="match status" value="1"/>
</dbReference>
<dbReference type="eggNOG" id="COG2191">
    <property type="taxonomic scope" value="Bacteria"/>
</dbReference>
<accession>F5YKU7</accession>
<dbReference type="HOGENOM" id="CLU_087508_0_0_12"/>
<reference evidence="7" key="1">
    <citation type="submission" date="2009-12" db="EMBL/GenBank/DDBJ databases">
        <title>Complete sequence of Treponema primitia strain ZAS-2.</title>
        <authorList>
            <person name="Tetu S.G."/>
            <person name="Matson E."/>
            <person name="Ren Q."/>
            <person name="Seshadri R."/>
            <person name="Elbourne L."/>
            <person name="Hassan K.A."/>
            <person name="Durkin A."/>
            <person name="Radune D."/>
            <person name="Mohamoud Y."/>
            <person name="Shay R."/>
            <person name="Jin S."/>
            <person name="Zhang X."/>
            <person name="Lucey K."/>
            <person name="Ballor N.R."/>
            <person name="Ottesen E."/>
            <person name="Rosenthal R."/>
            <person name="Allen A."/>
            <person name="Leadbetter J.R."/>
            <person name="Paulsen I.T."/>
        </authorList>
    </citation>
    <scope>NUCLEOTIDE SEQUENCE [LARGE SCALE GENOMIC DNA]</scope>
    <source>
        <strain evidence="7">ATCC BAA-887 / DSM 12427 / ZAS-2</strain>
    </source>
</reference>
<evidence type="ECO:0000256" key="2">
    <source>
        <dbReference type="ARBA" id="ARBA00022771"/>
    </source>
</evidence>
<protein>
    <submittedName>
        <fullName evidence="6">FwdE family protein</fullName>
    </submittedName>
</protein>
<feature type="domain" description="Zinc finger DksA/TraR C4-type" evidence="4">
    <location>
        <begin position="138"/>
        <end position="170"/>
    </location>
</feature>
<dbReference type="SUPFAM" id="SSF143555">
    <property type="entry name" value="FwdE-like"/>
    <property type="match status" value="1"/>
</dbReference>
<reference evidence="6 7" key="2">
    <citation type="journal article" date="2011" name="ISME J.">
        <title>RNA-seq reveals cooperative metabolic interactions between two termite-gut spirochete species in co-culture.</title>
        <authorList>
            <person name="Rosenthal A.Z."/>
            <person name="Matson E.G."/>
            <person name="Eldar A."/>
            <person name="Leadbetter J.R."/>
        </authorList>
    </citation>
    <scope>NUCLEOTIDE SEQUENCE [LARGE SCALE GENOMIC DNA]</scope>
    <source>
        <strain evidence="7">ATCC BAA-887 / DSM 12427 / ZAS-2</strain>
    </source>
</reference>
<dbReference type="InterPro" id="IPR026328">
    <property type="entry name" value="FmdE"/>
</dbReference>
<keyword evidence="7" id="KW-1185">Reference proteome</keyword>
<dbReference type="PIRSF" id="PIRSF006578">
    <property type="entry name" value="FwdE"/>
    <property type="match status" value="1"/>
</dbReference>
<sequence length="174" mass="19562">MDQTKWEKAKAFHGHACPGLAIGFRVCDAVIEKMGVRESSDEELVCITENDACGVDAIQALMSCTFGKGNLIFRDTGKHAYTFINRSSGKTMRFYFKAKGEGQGREQFQEYILNAPVDELFDFKDVNVQAPELARKFPSLICEVCGESAGEHRIRIQQGKEVCLDCYLEYSRVL</sequence>
<dbReference type="Proteomes" id="UP000009223">
    <property type="component" value="Chromosome"/>
</dbReference>
<name>F5YKU7_TREPZ</name>
<dbReference type="Pfam" id="PF01258">
    <property type="entry name" value="zf-dskA_traR"/>
    <property type="match status" value="1"/>
</dbReference>
<dbReference type="Pfam" id="PF02663">
    <property type="entry name" value="FmdE"/>
    <property type="match status" value="1"/>
</dbReference>
<evidence type="ECO:0000259" key="5">
    <source>
        <dbReference type="Pfam" id="PF02663"/>
    </source>
</evidence>
<dbReference type="EMBL" id="CP001843">
    <property type="protein sequence ID" value="AEF86186.1"/>
    <property type="molecule type" value="Genomic_DNA"/>
</dbReference>
<dbReference type="InterPro" id="IPR003814">
    <property type="entry name" value="FmdEsu_dom"/>
</dbReference>
<dbReference type="OrthoDB" id="9804309at2"/>
<feature type="domain" description="Formylmethanofuran dehydrogenase subunit E" evidence="5">
    <location>
        <begin position="12"/>
        <end position="101"/>
    </location>
</feature>
<evidence type="ECO:0000313" key="7">
    <source>
        <dbReference type="Proteomes" id="UP000009223"/>
    </source>
</evidence>
<keyword evidence="2" id="KW-0863">Zinc-finger</keyword>
<evidence type="ECO:0000259" key="4">
    <source>
        <dbReference type="Pfam" id="PF01258"/>
    </source>
</evidence>
<evidence type="ECO:0000313" key="6">
    <source>
        <dbReference type="EMBL" id="AEF86186.1"/>
    </source>
</evidence>
<dbReference type="InterPro" id="IPR053194">
    <property type="entry name" value="tRNA_methyltr_O"/>
</dbReference>
<keyword evidence="1" id="KW-0479">Metal-binding</keyword>
<evidence type="ECO:0000256" key="3">
    <source>
        <dbReference type="ARBA" id="ARBA00022833"/>
    </source>
</evidence>
<proteinExistence type="predicted"/>
<dbReference type="Gene3D" id="3.30.1330.130">
    <property type="match status" value="1"/>
</dbReference>